<comment type="caution">
    <text evidence="2">The sequence shown here is derived from an EMBL/GenBank/DDBJ whole genome shotgun (WGS) entry which is preliminary data.</text>
</comment>
<protein>
    <submittedName>
        <fullName evidence="2">Uncharacterized protein</fullName>
    </submittedName>
</protein>
<feature type="compositionally biased region" description="Acidic residues" evidence="1">
    <location>
        <begin position="46"/>
        <end position="60"/>
    </location>
</feature>
<dbReference type="EMBL" id="LGST01000067">
    <property type="protein sequence ID" value="KND95584.1"/>
    <property type="molecule type" value="Genomic_DNA"/>
</dbReference>
<accession>A0A0L0NNJ5</accession>
<sequence>MEAVRMFLEEDEDEEVSTTSELTAGELVMAGDRDSAGEGTWEEVAEAIGEDSSSEEEGAGADEVGSTSVCAAAASKDEE</sequence>
<name>A0A0L0NNJ5_CANAR</name>
<gene>
    <name evidence="2" type="ORF">QG37_08123</name>
</gene>
<dbReference type="Proteomes" id="UP000037122">
    <property type="component" value="Unassembled WGS sequence"/>
</dbReference>
<reference evidence="3" key="1">
    <citation type="journal article" date="2015" name="BMC Genomics">
        <title>Draft genome of a commonly misdiagnosed multidrug resistant pathogen Candida auris.</title>
        <authorList>
            <person name="Chatterjee S."/>
            <person name="Alampalli S.V."/>
            <person name="Nageshan R.K."/>
            <person name="Chettiar S.T."/>
            <person name="Joshi S."/>
            <person name="Tatu U.S."/>
        </authorList>
    </citation>
    <scope>NUCLEOTIDE SEQUENCE [LARGE SCALE GENOMIC DNA]</scope>
    <source>
        <strain evidence="3">6684</strain>
    </source>
</reference>
<dbReference type="AlphaFoldDB" id="A0A0L0NNJ5"/>
<feature type="region of interest" description="Disordered" evidence="1">
    <location>
        <begin position="46"/>
        <end position="79"/>
    </location>
</feature>
<organism evidence="2 3">
    <name type="scientific">Candidozyma auris</name>
    <name type="common">Yeast</name>
    <name type="synonym">Candida auris</name>
    <dbReference type="NCBI Taxonomy" id="498019"/>
    <lineage>
        <taxon>Eukaryota</taxon>
        <taxon>Fungi</taxon>
        <taxon>Dikarya</taxon>
        <taxon>Ascomycota</taxon>
        <taxon>Saccharomycotina</taxon>
        <taxon>Pichiomycetes</taxon>
        <taxon>Metschnikowiaceae</taxon>
        <taxon>Candidozyma</taxon>
    </lineage>
</organism>
<feature type="region of interest" description="Disordered" evidence="1">
    <location>
        <begin position="1"/>
        <end position="23"/>
    </location>
</feature>
<evidence type="ECO:0000313" key="3">
    <source>
        <dbReference type="Proteomes" id="UP000037122"/>
    </source>
</evidence>
<evidence type="ECO:0000313" key="2">
    <source>
        <dbReference type="EMBL" id="KND95584.1"/>
    </source>
</evidence>
<proteinExistence type="predicted"/>
<evidence type="ECO:0000256" key="1">
    <source>
        <dbReference type="SAM" id="MobiDB-lite"/>
    </source>
</evidence>